<accession>A0ABR9I7K6</accession>
<evidence type="ECO:0008006" key="4">
    <source>
        <dbReference type="Google" id="ProtNLM"/>
    </source>
</evidence>
<comment type="caution">
    <text evidence="2">The sequence shown here is derived from an EMBL/GenBank/DDBJ whole genome shotgun (WGS) entry which is preliminary data.</text>
</comment>
<proteinExistence type="predicted"/>
<reference evidence="2 3" key="1">
    <citation type="submission" date="2020-10" db="EMBL/GenBank/DDBJ databases">
        <title>Sequencing the genomes of 1000 actinobacteria strains.</title>
        <authorList>
            <person name="Klenk H.-P."/>
        </authorList>
    </citation>
    <scope>NUCLEOTIDE SEQUENCE [LARGE SCALE GENOMIC DNA]</scope>
    <source>
        <strain evidence="2 3">DSM 44653</strain>
    </source>
</reference>
<dbReference type="Proteomes" id="UP000631670">
    <property type="component" value="Unassembled WGS sequence"/>
</dbReference>
<dbReference type="InterPro" id="IPR029063">
    <property type="entry name" value="SAM-dependent_MTases_sf"/>
</dbReference>
<evidence type="ECO:0000313" key="2">
    <source>
        <dbReference type="EMBL" id="MBE1499179.1"/>
    </source>
</evidence>
<organism evidence="2 3">
    <name type="scientific">Amycolatopsis lexingtonensis</name>
    <dbReference type="NCBI Taxonomy" id="218822"/>
    <lineage>
        <taxon>Bacteria</taxon>
        <taxon>Bacillati</taxon>
        <taxon>Actinomycetota</taxon>
        <taxon>Actinomycetes</taxon>
        <taxon>Pseudonocardiales</taxon>
        <taxon>Pseudonocardiaceae</taxon>
        <taxon>Amycolatopsis</taxon>
    </lineage>
</organism>
<feature type="region of interest" description="Disordered" evidence="1">
    <location>
        <begin position="1"/>
        <end position="20"/>
    </location>
</feature>
<protein>
    <recommendedName>
        <fullName evidence="4">Class I SAM-dependent methyltransferase</fullName>
    </recommendedName>
</protein>
<dbReference type="EMBL" id="JADBEG010000001">
    <property type="protein sequence ID" value="MBE1499179.1"/>
    <property type="molecule type" value="Genomic_DNA"/>
</dbReference>
<evidence type="ECO:0000256" key="1">
    <source>
        <dbReference type="SAM" id="MobiDB-lite"/>
    </source>
</evidence>
<dbReference type="SUPFAM" id="SSF53335">
    <property type="entry name" value="S-adenosyl-L-methionine-dependent methyltransferases"/>
    <property type="match status" value="1"/>
</dbReference>
<dbReference type="RefSeq" id="WP_086858981.1">
    <property type="nucleotide sequence ID" value="NZ_JADBEG010000001.1"/>
</dbReference>
<evidence type="ECO:0000313" key="3">
    <source>
        <dbReference type="Proteomes" id="UP000631670"/>
    </source>
</evidence>
<keyword evidence="3" id="KW-1185">Reference proteome</keyword>
<gene>
    <name evidence="2" type="ORF">H4696_006279</name>
</gene>
<sequence>MAGRGRLSPVGAPTRGTTNPNRLRRVDRWIAASPPTTRLLRAAGSPLVVDLGYGASPVTTVELARWLRRVRPDVRVLGLELDPERVAAALPAASPPSLDFRRGGFELAGTRPVLVRAFNVLRQYAEDEVAGAWGLVLDSMAPGGLLVEGTCDEIGRLSTWVLVSAAGPVSLTLSMRLAGLDRPSTIAERLPKALIHRNVPGERVHALLSALDTCWATAAPHQAFGVRSRWLETVRLLIARGWPVLGPPSRVRLGELTVPWSSVAPA</sequence>
<name>A0ABR9I7K6_9PSEU</name>